<evidence type="ECO:0000256" key="2">
    <source>
        <dbReference type="ARBA" id="ARBA00008814"/>
    </source>
</evidence>
<keyword evidence="3" id="KW-0813">Transport</keyword>
<evidence type="ECO:0000256" key="3">
    <source>
        <dbReference type="ARBA" id="ARBA00022448"/>
    </source>
</evidence>
<keyword evidence="4 6" id="KW-0732">Signal</keyword>
<evidence type="ECO:0000313" key="8">
    <source>
        <dbReference type="EMBL" id="UOQ44004.1"/>
    </source>
</evidence>
<dbReference type="PANTHER" id="PTHR30532">
    <property type="entry name" value="IRON III DICITRATE-BINDING PERIPLASMIC PROTEIN"/>
    <property type="match status" value="1"/>
</dbReference>
<dbReference type="InterPro" id="IPR002491">
    <property type="entry name" value="ABC_transptr_periplasmic_BD"/>
</dbReference>
<organism evidence="8 9">
    <name type="scientific">Halobacillus salinarum</name>
    <dbReference type="NCBI Taxonomy" id="2932257"/>
    <lineage>
        <taxon>Bacteria</taxon>
        <taxon>Bacillati</taxon>
        <taxon>Bacillota</taxon>
        <taxon>Bacilli</taxon>
        <taxon>Bacillales</taxon>
        <taxon>Bacillaceae</taxon>
        <taxon>Halobacillus</taxon>
    </lineage>
</organism>
<evidence type="ECO:0000256" key="1">
    <source>
        <dbReference type="ARBA" id="ARBA00004193"/>
    </source>
</evidence>
<feature type="signal peptide" evidence="6">
    <location>
        <begin position="1"/>
        <end position="18"/>
    </location>
</feature>
<dbReference type="Proteomes" id="UP000831787">
    <property type="component" value="Chromosome"/>
</dbReference>
<dbReference type="EMBL" id="CP095073">
    <property type="protein sequence ID" value="UOQ44004.1"/>
    <property type="molecule type" value="Genomic_DNA"/>
</dbReference>
<evidence type="ECO:0000256" key="6">
    <source>
        <dbReference type="SAM" id="SignalP"/>
    </source>
</evidence>
<sequence length="309" mass="34905">MKKFIIPFLLLAAALLTACGGNKSEESASSNSSSDDAKKETITYQSEDGPVEVPADPKRVVVLSSYAGNVMALDVNLAGVDSWSKMNPRFQDQLKDVEEVSDENLEKIIELNPDLIIGLSNIKNKDKLKEIAPTVTYTYGKLGYLEQHIEIGKLLNKEEEAKAWVEDFKQRSKDAGEKIREKIGEDATVSVIENFDKQLYVFGDNWGRGTEILYQEMNLKMPEKVKEMALEPGYYAISPEVLPEYAGDYIIFSKNPDIESSFQQTETYKNIPAVKKGHVYEANAKEFYFNDPITLDYQLDFFKKSFLGE</sequence>
<dbReference type="Pfam" id="PF01497">
    <property type="entry name" value="Peripla_BP_2"/>
    <property type="match status" value="1"/>
</dbReference>
<dbReference type="InterPro" id="IPR051313">
    <property type="entry name" value="Bact_iron-sidero_bind"/>
</dbReference>
<dbReference type="PROSITE" id="PS51257">
    <property type="entry name" value="PROKAR_LIPOPROTEIN"/>
    <property type="match status" value="1"/>
</dbReference>
<name>A0ABY4EHQ7_9BACI</name>
<dbReference type="PANTHER" id="PTHR30532:SF26">
    <property type="entry name" value="IRON(3+)-HYDROXAMATE-BINDING PROTEIN FHUD"/>
    <property type="match status" value="1"/>
</dbReference>
<feature type="chain" id="PRO_5046761037" evidence="6">
    <location>
        <begin position="19"/>
        <end position="309"/>
    </location>
</feature>
<proteinExistence type="inferred from homology"/>
<dbReference type="RefSeq" id="WP_244709615.1">
    <property type="nucleotide sequence ID" value="NZ_CP095073.1"/>
</dbReference>
<evidence type="ECO:0000256" key="5">
    <source>
        <dbReference type="SAM" id="MobiDB-lite"/>
    </source>
</evidence>
<keyword evidence="9" id="KW-1185">Reference proteome</keyword>
<comment type="similarity">
    <text evidence="2">Belongs to the bacterial solute-binding protein 8 family.</text>
</comment>
<evidence type="ECO:0000313" key="9">
    <source>
        <dbReference type="Proteomes" id="UP000831787"/>
    </source>
</evidence>
<reference evidence="8 9" key="1">
    <citation type="submission" date="2022-04" db="EMBL/GenBank/DDBJ databases">
        <title>Halobacillus sp. isolated from saltern.</title>
        <authorList>
            <person name="Won M."/>
            <person name="Lee C.-M."/>
            <person name="Woen H.-Y."/>
            <person name="Kwon S.-W."/>
        </authorList>
    </citation>
    <scope>NUCLEOTIDE SEQUENCE [LARGE SCALE GENOMIC DNA]</scope>
    <source>
        <strain evidence="8 9">SSBR10-3</strain>
    </source>
</reference>
<accession>A0ABY4EHQ7</accession>
<gene>
    <name evidence="8" type="ORF">MUN89_19375</name>
</gene>
<dbReference type="SUPFAM" id="SSF53807">
    <property type="entry name" value="Helical backbone' metal receptor"/>
    <property type="match status" value="1"/>
</dbReference>
<dbReference type="PROSITE" id="PS50983">
    <property type="entry name" value="FE_B12_PBP"/>
    <property type="match status" value="1"/>
</dbReference>
<dbReference type="Gene3D" id="3.40.50.1980">
    <property type="entry name" value="Nitrogenase molybdenum iron protein domain"/>
    <property type="match status" value="2"/>
</dbReference>
<protein>
    <submittedName>
        <fullName evidence="8">Iron-hydroxamate ABC transporter substrate-binding protein</fullName>
    </submittedName>
</protein>
<feature type="region of interest" description="Disordered" evidence="5">
    <location>
        <begin position="23"/>
        <end position="51"/>
    </location>
</feature>
<dbReference type="CDD" id="cd01138">
    <property type="entry name" value="FeuA"/>
    <property type="match status" value="1"/>
</dbReference>
<feature type="domain" description="Fe/B12 periplasmic-binding" evidence="7">
    <location>
        <begin position="58"/>
        <end position="309"/>
    </location>
</feature>
<evidence type="ECO:0000259" key="7">
    <source>
        <dbReference type="PROSITE" id="PS50983"/>
    </source>
</evidence>
<evidence type="ECO:0000256" key="4">
    <source>
        <dbReference type="ARBA" id="ARBA00022729"/>
    </source>
</evidence>
<comment type="subcellular location">
    <subcellularLocation>
        <location evidence="1">Cell membrane</location>
        <topology evidence="1">Lipid-anchor</topology>
    </subcellularLocation>
</comment>